<dbReference type="Proteomes" id="UP000285961">
    <property type="component" value="Unassembled WGS sequence"/>
</dbReference>
<keyword evidence="2" id="KW-1133">Transmembrane helix</keyword>
<protein>
    <submittedName>
        <fullName evidence="5">Insulinase family protein</fullName>
    </submittedName>
</protein>
<dbReference type="InterPro" id="IPR007863">
    <property type="entry name" value="Peptidase_M16_C"/>
</dbReference>
<feature type="domain" description="Peptidase M16 N-terminal" evidence="3">
    <location>
        <begin position="492"/>
        <end position="632"/>
    </location>
</feature>
<accession>A0A419F9A2</accession>
<dbReference type="Pfam" id="PF05193">
    <property type="entry name" value="Peptidase_M16_C"/>
    <property type="match status" value="2"/>
</dbReference>
<organism evidence="5 6">
    <name type="scientific">Candidatus Abyssobacteria bacterium SURF_17</name>
    <dbReference type="NCBI Taxonomy" id="2093361"/>
    <lineage>
        <taxon>Bacteria</taxon>
        <taxon>Pseudomonadati</taxon>
        <taxon>Candidatus Hydrogenedentota</taxon>
        <taxon>Candidatus Abyssobacteria</taxon>
    </lineage>
</organism>
<dbReference type="EMBL" id="QZKI01000005">
    <property type="protein sequence ID" value="RJP75283.1"/>
    <property type="molecule type" value="Genomic_DNA"/>
</dbReference>
<dbReference type="PANTHER" id="PTHR11851:SF49">
    <property type="entry name" value="MITOCHONDRIAL-PROCESSING PEPTIDASE SUBUNIT ALPHA"/>
    <property type="match status" value="1"/>
</dbReference>
<evidence type="ECO:0000313" key="6">
    <source>
        <dbReference type="Proteomes" id="UP000285961"/>
    </source>
</evidence>
<comment type="caution">
    <text evidence="5">The sequence shown here is derived from an EMBL/GenBank/DDBJ whole genome shotgun (WGS) entry which is preliminary data.</text>
</comment>
<dbReference type="GO" id="GO:0046872">
    <property type="term" value="F:metal ion binding"/>
    <property type="evidence" value="ECO:0007669"/>
    <property type="project" value="InterPro"/>
</dbReference>
<proteinExistence type="inferred from homology"/>
<dbReference type="AlphaFoldDB" id="A0A419F9A2"/>
<dbReference type="InterPro" id="IPR050361">
    <property type="entry name" value="MPP/UQCRC_Complex"/>
</dbReference>
<dbReference type="SUPFAM" id="SSF63411">
    <property type="entry name" value="LuxS/MPP-like metallohydrolase"/>
    <property type="match status" value="4"/>
</dbReference>
<sequence>MFACDDERGSPSVGLRTVGKDVRMSRLFRVVLVALVVQFVAVRFAWSEVQTPVREVLDNGLTVILLEDHTAPVVTIQAWVKAGSITEGEYLGSGISHFVEHMLFKGTERRSVGQIGREVKESGGQTNAYTGHDKTVYYVTFHSDYFDKALDIMADVLMHSVFDPVEVEREREVILKEIKMNRDDPFRHLYSMAHETAYAVHPYRHPVIGYESLLRALTRDDLMKYYRRLYVPNNIALVVVGDFAAAEALPKIEAEFREFERMSVSPDIVPVEPPQKGPRERTEEFAVTVAQSMMGFHGPSIDSEDMYPMDVLAIILGGGDTSRLYRELREKRGIVYTISAWSATPRDAGMFWIASSFEPENSEAVEAAVWKEIEKLESEVVSEEELQTARAKVLSEYIFSKESVEGQARSLGSGELDAHDVLFDRRYVDAISRVTAEQIRDVVRNYFRPDNSAIATLVPVGKKATQREEDEEGEQSAASAIEKTMLPNGLTVLIREDHDAETVAIRLLILGGARAESDSDTGITNLMSKTMLKGTASRSAEEIAAAIESRGGSINSFTGYNSFGFEIDMLGRDVETGLTILADVVSHPAFPEQEVEREKTAAIAKIKSVDDEIFPSSMKLFRKTMFGGHPYGYLVEGETGVVQSLGPEDLRKFYSQSVMASRMVLSVFGDVNKSAVLKSIQNQLGNLAKGAELNVGQERVPFPSAIKKAQKPMSKEQLAIMIGFPGVTVSDPDRYALELLASLLNSQGGKLFQTLRDERGLAYSVGAFNILGVDPGAFVLYIITVPQKEEEAIEGMLEVIRDLRENGPDAEELERTKVEAMGNHAIDLQTNGDIATEASFDELYGLGYDNYTKYDSRIRALTADDMRRVASRIFDLDRYALVYVGNLESE</sequence>
<dbReference type="InterPro" id="IPR011249">
    <property type="entry name" value="Metalloenz_LuxS/M16"/>
</dbReference>
<evidence type="ECO:0000256" key="2">
    <source>
        <dbReference type="SAM" id="Phobius"/>
    </source>
</evidence>
<gene>
    <name evidence="5" type="ORF">C4532_00715</name>
</gene>
<reference evidence="5 6" key="1">
    <citation type="journal article" date="2017" name="ISME J.">
        <title>Energy and carbon metabolisms in a deep terrestrial subsurface fluid microbial community.</title>
        <authorList>
            <person name="Momper L."/>
            <person name="Jungbluth S.P."/>
            <person name="Lee M.D."/>
            <person name="Amend J.P."/>
        </authorList>
    </citation>
    <scope>NUCLEOTIDE SEQUENCE [LARGE SCALE GENOMIC DNA]</scope>
    <source>
        <strain evidence="5">SURF_17</strain>
    </source>
</reference>
<evidence type="ECO:0000259" key="4">
    <source>
        <dbReference type="Pfam" id="PF05193"/>
    </source>
</evidence>
<feature type="transmembrane region" description="Helical" evidence="2">
    <location>
        <begin position="27"/>
        <end position="46"/>
    </location>
</feature>
<feature type="domain" description="Peptidase M16 C-terminal" evidence="4">
    <location>
        <begin position="217"/>
        <end position="392"/>
    </location>
</feature>
<dbReference type="PANTHER" id="PTHR11851">
    <property type="entry name" value="METALLOPROTEASE"/>
    <property type="match status" value="1"/>
</dbReference>
<dbReference type="Gene3D" id="3.30.830.10">
    <property type="entry name" value="Metalloenzyme, LuxS/M16 peptidase-like"/>
    <property type="match status" value="4"/>
</dbReference>
<keyword evidence="2" id="KW-0472">Membrane</keyword>
<evidence type="ECO:0000313" key="5">
    <source>
        <dbReference type="EMBL" id="RJP75283.1"/>
    </source>
</evidence>
<feature type="domain" description="Peptidase M16 C-terminal" evidence="4">
    <location>
        <begin position="646"/>
        <end position="817"/>
    </location>
</feature>
<feature type="domain" description="Peptidase M16 N-terminal" evidence="3">
    <location>
        <begin position="63"/>
        <end position="208"/>
    </location>
</feature>
<dbReference type="InterPro" id="IPR011765">
    <property type="entry name" value="Pept_M16_N"/>
</dbReference>
<comment type="similarity">
    <text evidence="1">Belongs to the peptidase M16 family.</text>
</comment>
<name>A0A419F9A2_9BACT</name>
<evidence type="ECO:0000259" key="3">
    <source>
        <dbReference type="Pfam" id="PF00675"/>
    </source>
</evidence>
<evidence type="ECO:0000256" key="1">
    <source>
        <dbReference type="ARBA" id="ARBA00007261"/>
    </source>
</evidence>
<dbReference type="Pfam" id="PF00675">
    <property type="entry name" value="Peptidase_M16"/>
    <property type="match status" value="2"/>
</dbReference>
<keyword evidence="2" id="KW-0812">Transmembrane</keyword>